<keyword evidence="3" id="KW-1185">Reference proteome</keyword>
<dbReference type="HOGENOM" id="CLU_521775_0_0_1"/>
<gene>
    <name evidence="2" type="ORF">EPUS_01939</name>
</gene>
<feature type="compositionally biased region" description="Polar residues" evidence="1">
    <location>
        <begin position="59"/>
        <end position="73"/>
    </location>
</feature>
<dbReference type="RefSeq" id="XP_007804866.1">
    <property type="nucleotide sequence ID" value="XM_007806675.1"/>
</dbReference>
<proteinExistence type="predicted"/>
<evidence type="ECO:0000256" key="1">
    <source>
        <dbReference type="SAM" id="MobiDB-lite"/>
    </source>
</evidence>
<evidence type="ECO:0000313" key="2">
    <source>
        <dbReference type="EMBL" id="ERF69609.1"/>
    </source>
</evidence>
<organism evidence="2 3">
    <name type="scientific">Endocarpon pusillum (strain Z07020 / HMAS-L-300199)</name>
    <name type="common">Lichen-forming fungus</name>
    <dbReference type="NCBI Taxonomy" id="1263415"/>
    <lineage>
        <taxon>Eukaryota</taxon>
        <taxon>Fungi</taxon>
        <taxon>Dikarya</taxon>
        <taxon>Ascomycota</taxon>
        <taxon>Pezizomycotina</taxon>
        <taxon>Eurotiomycetes</taxon>
        <taxon>Chaetothyriomycetidae</taxon>
        <taxon>Verrucariales</taxon>
        <taxon>Verrucariaceae</taxon>
        <taxon>Endocarpon</taxon>
    </lineage>
</organism>
<dbReference type="EMBL" id="KE721402">
    <property type="protein sequence ID" value="ERF69609.1"/>
    <property type="molecule type" value="Genomic_DNA"/>
</dbReference>
<dbReference type="OrthoDB" id="10307569at2759"/>
<sequence>MALTVCSPKEQRPLRAWEGVPSEEGVSTRHRFAGSESALSTGQQNSSWKISSTKKNKLRTVQQESFKEVQNSGLIPRGPKEDKKHSRDVDVGGSDSRLSVSSKQQSRPHLNVVTTCEDNVSHRSTTVTACERSTSTSAMENGFHVDKDVEELQLQTIKTAPHGQELLSTSGSPKQTSMRSSWQQYRATVPVFDPVLPAQMPAEPSFHTKYHDNEILLSNNFEGILTLHPILINSNEEMASNSAITMSNAQEAINQLRAANEDLMSATKYYRLLSEITMKAAALRRGYTRTAIQPANLNPEQRRLHQVIISDGLTMPNSALERAEVLANVIKLHLNWEVENLKNGVNASASLNSFVGFAGLFIPQVRDLALADYVGGEDTIRVRFNIATVATNLLRWIVEMCVSMAEHHAPMYQSYHAVRWYEEGLKALRSIDSCLEAVCMNKMAAFPEAKRPASDTELPGMFSPRILNWVSSKLDWVNKMADKLQSKAPMVPGPDGSLEVPFGRTRQALEDHLLRGQRWPAV</sequence>
<dbReference type="AlphaFoldDB" id="U1HKX5"/>
<accession>U1HKX5</accession>
<reference evidence="3" key="1">
    <citation type="journal article" date="2014" name="BMC Genomics">
        <title>Genome characteristics reveal the impact of lichenization on lichen-forming fungus Endocarpon pusillum Hedwig (Verrucariales, Ascomycota).</title>
        <authorList>
            <person name="Wang Y.-Y."/>
            <person name="Liu B."/>
            <person name="Zhang X.-Y."/>
            <person name="Zhou Q.-M."/>
            <person name="Zhang T."/>
            <person name="Li H."/>
            <person name="Yu Y.-F."/>
            <person name="Zhang X.-L."/>
            <person name="Hao X.-Y."/>
            <person name="Wang M."/>
            <person name="Wang L."/>
            <person name="Wei J.-C."/>
        </authorList>
    </citation>
    <scope>NUCLEOTIDE SEQUENCE [LARGE SCALE GENOMIC DNA]</scope>
    <source>
        <strain evidence="3">Z07020 / HMAS-L-300199</strain>
    </source>
</reference>
<dbReference type="Proteomes" id="UP000019373">
    <property type="component" value="Unassembled WGS sequence"/>
</dbReference>
<name>U1HKX5_ENDPU</name>
<feature type="compositionally biased region" description="Basic and acidic residues" evidence="1">
    <location>
        <begin position="78"/>
        <end position="90"/>
    </location>
</feature>
<feature type="region of interest" description="Disordered" evidence="1">
    <location>
        <begin position="1"/>
        <end position="109"/>
    </location>
</feature>
<protein>
    <submittedName>
        <fullName evidence="2">Uncharacterized protein</fullName>
    </submittedName>
</protein>
<evidence type="ECO:0000313" key="3">
    <source>
        <dbReference type="Proteomes" id="UP000019373"/>
    </source>
</evidence>
<dbReference type="GeneID" id="19236993"/>
<feature type="compositionally biased region" description="Polar residues" evidence="1">
    <location>
        <begin position="37"/>
        <end position="51"/>
    </location>
</feature>
<feature type="compositionally biased region" description="Polar residues" evidence="1">
    <location>
        <begin position="96"/>
        <end position="109"/>
    </location>
</feature>